<name>A0A2A6LPI3_RHIFR</name>
<gene>
    <name evidence="3" type="ORF">CO661_30550</name>
    <name evidence="2" type="ORF">GHK48_22365</name>
</gene>
<sequence length="129" mass="14175">MVARSRSSKSRRPARCFASSFLTARCGSTPSAPRAARESSLQRRAPYQARKGRCSTLNCCMSLSLDRGRCKETCSSSGAVPGRAFRLASVVAKMKFFAERRLQSPKGPFRGSPRKRWSPLQARTRSSAG</sequence>
<dbReference type="Proteomes" id="UP000220353">
    <property type="component" value="Unassembled WGS sequence"/>
</dbReference>
<dbReference type="EMBL" id="WISZ01000161">
    <property type="protein sequence ID" value="MQX10940.1"/>
    <property type="molecule type" value="Genomic_DNA"/>
</dbReference>
<evidence type="ECO:0000313" key="3">
    <source>
        <dbReference type="EMBL" id="PDT44210.1"/>
    </source>
</evidence>
<feature type="region of interest" description="Disordered" evidence="1">
    <location>
        <begin position="102"/>
        <end position="129"/>
    </location>
</feature>
<accession>A0A2A6LPI3</accession>
<evidence type="ECO:0000313" key="4">
    <source>
        <dbReference type="Proteomes" id="UP000220353"/>
    </source>
</evidence>
<reference evidence="2" key="3">
    <citation type="submission" date="2019-10" db="EMBL/GenBank/DDBJ databases">
        <authorList>
            <person name="Sugawara M."/>
            <person name="Epstein B."/>
            <person name="Badgley B."/>
            <person name="Unno T."/>
            <person name="Xu L."/>
            <person name="Reese J."/>
            <person name="Gyaneshwar P."/>
            <person name="Denny R."/>
            <person name="Mudege J."/>
            <person name="Bharti A."/>
            <person name="Farmer A."/>
            <person name="May G."/>
            <person name="Woodward J."/>
            <person name="Medigue C."/>
            <person name="Vallenet D."/>
            <person name="Lajus A."/>
            <person name="Rouy Z."/>
            <person name="Martinez-Vaz B."/>
            <person name="Tiffin P."/>
            <person name="Young N."/>
            <person name="Sadowsky M."/>
        </authorList>
    </citation>
    <scope>NUCLEOTIDE SEQUENCE</scope>
    <source>
        <strain evidence="2">USDA205</strain>
    </source>
</reference>
<reference evidence="3 4" key="2">
    <citation type="submission" date="2017-09" db="EMBL/GenBank/DDBJ databases">
        <title>Comparative genomics of rhizobia isolated from Phaseolus vulgaris in China.</title>
        <authorList>
            <person name="Tong W."/>
        </authorList>
    </citation>
    <scope>NUCLEOTIDE SEQUENCE [LARGE SCALE GENOMIC DNA]</scope>
    <source>
        <strain evidence="3 4">PCH1</strain>
    </source>
</reference>
<dbReference type="AlphaFoldDB" id="A0A2A6LPI3"/>
<evidence type="ECO:0000256" key="1">
    <source>
        <dbReference type="SAM" id="MobiDB-lite"/>
    </source>
</evidence>
<reference evidence="2 5" key="1">
    <citation type="journal article" date="2013" name="Genome Biol.">
        <title>Comparative genomics of the core and accessory genomes of 48 Sinorhizobium strains comprising five genospecies.</title>
        <authorList>
            <person name="Sugawara M."/>
            <person name="Epstein B."/>
            <person name="Badgley B.D."/>
            <person name="Unno T."/>
            <person name="Xu L."/>
            <person name="Reese J."/>
            <person name="Gyaneshwar P."/>
            <person name="Denny R."/>
            <person name="Mudge J."/>
            <person name="Bharti A.K."/>
            <person name="Farmer A.D."/>
            <person name="May G.D."/>
            <person name="Woodward J.E."/>
            <person name="Medigue C."/>
            <person name="Vallenet D."/>
            <person name="Lajus A."/>
            <person name="Rouy Z."/>
            <person name="Martinez-Vaz B."/>
            <person name="Tiffin P."/>
            <person name="Young N.D."/>
            <person name="Sadowsky M.J."/>
        </authorList>
    </citation>
    <scope>NUCLEOTIDE SEQUENCE [LARGE SCALE GENOMIC DNA]</scope>
    <source>
        <strain evidence="2 5">USDA205</strain>
    </source>
</reference>
<proteinExistence type="predicted"/>
<protein>
    <submittedName>
        <fullName evidence="3">Uncharacterized protein</fullName>
    </submittedName>
</protein>
<comment type="caution">
    <text evidence="3">The sequence shown here is derived from an EMBL/GenBank/DDBJ whole genome shotgun (WGS) entry which is preliminary data.</text>
</comment>
<dbReference type="EMBL" id="NWTC01000038">
    <property type="protein sequence ID" value="PDT44210.1"/>
    <property type="molecule type" value="Genomic_DNA"/>
</dbReference>
<feature type="region of interest" description="Disordered" evidence="1">
    <location>
        <begin position="26"/>
        <end position="50"/>
    </location>
</feature>
<evidence type="ECO:0000313" key="2">
    <source>
        <dbReference type="EMBL" id="MQX10940.1"/>
    </source>
</evidence>
<evidence type="ECO:0000313" key="5">
    <source>
        <dbReference type="Proteomes" id="UP000466694"/>
    </source>
</evidence>
<organism evidence="3 4">
    <name type="scientific">Rhizobium fredii</name>
    <name type="common">Sinorhizobium fredii</name>
    <dbReference type="NCBI Taxonomy" id="380"/>
    <lineage>
        <taxon>Bacteria</taxon>
        <taxon>Pseudomonadati</taxon>
        <taxon>Pseudomonadota</taxon>
        <taxon>Alphaproteobacteria</taxon>
        <taxon>Hyphomicrobiales</taxon>
        <taxon>Rhizobiaceae</taxon>
        <taxon>Sinorhizobium/Ensifer group</taxon>
        <taxon>Sinorhizobium</taxon>
    </lineage>
</organism>
<dbReference type="Proteomes" id="UP000466694">
    <property type="component" value="Unassembled WGS sequence"/>
</dbReference>